<evidence type="ECO:0000313" key="2">
    <source>
        <dbReference type="Proteomes" id="UP000033428"/>
    </source>
</evidence>
<organism evidence="1 2">
    <name type="scientific">Candidatus Omnitrophus magneticus</name>
    <dbReference type="NCBI Taxonomy" id="1609969"/>
    <lineage>
        <taxon>Bacteria</taxon>
        <taxon>Pseudomonadati</taxon>
        <taxon>Candidatus Omnitrophota</taxon>
        <taxon>Candidatus Omnitrophus</taxon>
    </lineage>
</organism>
<sequence>MLSTAYFLKNLLVCWRCRQNFLLEIFRCDSWLGREKNLNFFQGLYHLIYAKQNS</sequence>
<gene>
    <name evidence="1" type="ORF">OMAG_002137</name>
</gene>
<dbReference type="Proteomes" id="UP000033428">
    <property type="component" value="Unassembled WGS sequence"/>
</dbReference>
<protein>
    <submittedName>
        <fullName evidence="1">Uncharacterized protein</fullName>
    </submittedName>
</protein>
<reference evidence="1 2" key="1">
    <citation type="submission" date="2015-02" db="EMBL/GenBank/DDBJ databases">
        <title>Single-cell genomics of uncultivated deep-branching MTB reveals a conserved set of magnetosome genes.</title>
        <authorList>
            <person name="Kolinko S."/>
            <person name="Richter M."/>
            <person name="Glockner F.O."/>
            <person name="Brachmann A."/>
            <person name="Schuler D."/>
        </authorList>
    </citation>
    <scope>NUCLEOTIDE SEQUENCE [LARGE SCALE GENOMIC DNA]</scope>
    <source>
        <strain evidence="1">SKK-01</strain>
    </source>
</reference>
<dbReference type="AlphaFoldDB" id="A0A0F0CR50"/>
<dbReference type="EMBL" id="JYNY01000424">
    <property type="protein sequence ID" value="KJJ83996.1"/>
    <property type="molecule type" value="Genomic_DNA"/>
</dbReference>
<evidence type="ECO:0000313" key="1">
    <source>
        <dbReference type="EMBL" id="KJJ83996.1"/>
    </source>
</evidence>
<name>A0A0F0CR50_9BACT</name>
<accession>A0A0F0CR50</accession>
<keyword evidence="2" id="KW-1185">Reference proteome</keyword>
<comment type="caution">
    <text evidence="1">The sequence shown here is derived from an EMBL/GenBank/DDBJ whole genome shotgun (WGS) entry which is preliminary data.</text>
</comment>
<proteinExistence type="predicted"/>